<feature type="domain" description="CHAT" evidence="2">
    <location>
        <begin position="561"/>
        <end position="832"/>
    </location>
</feature>
<dbReference type="Pfam" id="PF12770">
    <property type="entry name" value="CHAT"/>
    <property type="match status" value="1"/>
</dbReference>
<dbReference type="SMART" id="SM00028">
    <property type="entry name" value="TPR"/>
    <property type="match status" value="9"/>
</dbReference>
<dbReference type="InterPro" id="IPR011990">
    <property type="entry name" value="TPR-like_helical_dom_sf"/>
</dbReference>
<name>A0A2B4R4Y1_STYPI</name>
<evidence type="ECO:0000256" key="1">
    <source>
        <dbReference type="PROSITE-ProRule" id="PRU00339"/>
    </source>
</evidence>
<dbReference type="Pfam" id="PF13424">
    <property type="entry name" value="TPR_12"/>
    <property type="match status" value="4"/>
</dbReference>
<dbReference type="OrthoDB" id="5961805at2759"/>
<dbReference type="AlphaFoldDB" id="A0A2B4R4Y1"/>
<reference evidence="4" key="1">
    <citation type="journal article" date="2017" name="bioRxiv">
        <title>Comparative analysis of the genomes of Stylophora pistillata and Acropora digitifera provides evidence for extensive differences between species of corals.</title>
        <authorList>
            <person name="Voolstra C.R."/>
            <person name="Li Y."/>
            <person name="Liew Y.J."/>
            <person name="Baumgarten S."/>
            <person name="Zoccola D."/>
            <person name="Flot J.-F."/>
            <person name="Tambutte S."/>
            <person name="Allemand D."/>
            <person name="Aranda M."/>
        </authorList>
    </citation>
    <scope>NUCLEOTIDE SEQUENCE [LARGE SCALE GENOMIC DNA]</scope>
</reference>
<feature type="repeat" description="TPR" evidence="1">
    <location>
        <begin position="103"/>
        <end position="136"/>
    </location>
</feature>
<keyword evidence="1" id="KW-0802">TPR repeat</keyword>
<accession>A0A2B4R4Y1</accession>
<evidence type="ECO:0000313" key="3">
    <source>
        <dbReference type="EMBL" id="PFX12691.1"/>
    </source>
</evidence>
<keyword evidence="4" id="KW-1185">Reference proteome</keyword>
<dbReference type="SUPFAM" id="SSF48452">
    <property type="entry name" value="TPR-like"/>
    <property type="match status" value="2"/>
</dbReference>
<protein>
    <submittedName>
        <fullName evidence="3">Tetratricopeptide repeat protein 28</fullName>
    </submittedName>
</protein>
<feature type="repeat" description="TPR" evidence="1">
    <location>
        <begin position="223"/>
        <end position="256"/>
    </location>
</feature>
<evidence type="ECO:0000259" key="2">
    <source>
        <dbReference type="Pfam" id="PF12770"/>
    </source>
</evidence>
<gene>
    <name evidence="3" type="primary">TTC28</name>
    <name evidence="3" type="ORF">AWC38_SpisGene23306</name>
</gene>
<dbReference type="EMBL" id="LSMT01001229">
    <property type="protein sequence ID" value="PFX12691.1"/>
    <property type="molecule type" value="Genomic_DNA"/>
</dbReference>
<feature type="repeat" description="TPR" evidence="1">
    <location>
        <begin position="143"/>
        <end position="176"/>
    </location>
</feature>
<dbReference type="PANTHER" id="PTHR10098">
    <property type="entry name" value="RAPSYN-RELATED"/>
    <property type="match status" value="1"/>
</dbReference>
<dbReference type="Gene3D" id="1.25.40.10">
    <property type="entry name" value="Tetratricopeptide repeat domain"/>
    <property type="match status" value="3"/>
</dbReference>
<dbReference type="InterPro" id="IPR024983">
    <property type="entry name" value="CHAT_dom"/>
</dbReference>
<dbReference type="PROSITE" id="PS50005">
    <property type="entry name" value="TPR"/>
    <property type="match status" value="6"/>
</dbReference>
<dbReference type="Proteomes" id="UP000225706">
    <property type="component" value="Unassembled WGS sequence"/>
</dbReference>
<evidence type="ECO:0000313" key="4">
    <source>
        <dbReference type="Proteomes" id="UP000225706"/>
    </source>
</evidence>
<proteinExistence type="predicted"/>
<dbReference type="PANTHER" id="PTHR10098:SF108">
    <property type="entry name" value="TETRATRICOPEPTIDE REPEAT PROTEIN 28"/>
    <property type="match status" value="1"/>
</dbReference>
<feature type="repeat" description="TPR" evidence="1">
    <location>
        <begin position="63"/>
        <end position="96"/>
    </location>
</feature>
<comment type="caution">
    <text evidence="3">The sequence shown here is derived from an EMBL/GenBank/DDBJ whole genome shotgun (WGS) entry which is preliminary data.</text>
</comment>
<sequence length="850" mass="95175">MGTAVDINLTIWRMEIGDKKGEAADYGNLGTVFQSLGNYETAQEYYKKALAIRMEIGDKEGEAADYGNLGTLFRSLGNYEKAQEYHKKALAIRMEIGDKKGEAADYGNLGTVFQSLGNYETAQEYYKKALAIRMEIGDKKGEAADYGNLGTVFQSLGNYETAQEYYKKALAIRMEIGDKEGEATVYGNLGALFNSLGEHDKAQEYHQKALHIREKIGDREGEASSFGNLGVSFLSRGKYPMAEKYLERALGISKKIGDKEGEAADYGHLGIISHHLKEYEKAQEYYKKGLAIFKEIGDRRGEVVHLANLGACFKSLNKCEVAEEYFKKALSLSKCIGLNFHEFQCLCKLSMLKLSQVNQKEAISYLFQCIEKFETLRDFVQDNDQFKTSLLEEHGTYPYKLLSNLLSSTGNPRDALYVEELRRARGLADLMAAKYSVKEQISGNPQSWQGIQNIITRETDCSCLYISIEEEHARYWILKATGDIHFLQKKVSLEKRVVTQLVPSLEEFFTESFRSLGILPQQNCEDRSLDDTESISTHCENRELMRDYDPKDFKSNLISCYDIIIAPVADLLKKPEIIIVPESCMYQVPFAAIRDGEGKYLADTLRIRIVPSLTTLKLIQDSSPAYHSQSGALIVGDPKVGEVLLKGTRRIITSLPSARNEAQMIGRLLGVTPLIGDRATKEAVLNVINSVSLIHFAAHGDAERGEIVLSPKCPPNFIPKDENYLLTMTEISQVRLRAKLVVLSCCHSGRGHIKAEGVIGIARAFLGSGARSVLAARWAIEDTATEAFMRCFYQNLCRGKSASESLHEARKWLRKSGFDKVSQWATFMLIGDNVTFEFGNWPVSNAHKQP</sequence>
<feature type="repeat" description="TPR" evidence="1">
    <location>
        <begin position="23"/>
        <end position="56"/>
    </location>
</feature>
<dbReference type="InterPro" id="IPR019734">
    <property type="entry name" value="TPR_rpt"/>
</dbReference>
<dbReference type="PROSITE" id="PS50293">
    <property type="entry name" value="TPR_REGION"/>
    <property type="match status" value="3"/>
</dbReference>
<organism evidence="3 4">
    <name type="scientific">Stylophora pistillata</name>
    <name type="common">Smooth cauliflower coral</name>
    <dbReference type="NCBI Taxonomy" id="50429"/>
    <lineage>
        <taxon>Eukaryota</taxon>
        <taxon>Metazoa</taxon>
        <taxon>Cnidaria</taxon>
        <taxon>Anthozoa</taxon>
        <taxon>Hexacorallia</taxon>
        <taxon>Scleractinia</taxon>
        <taxon>Astrocoeniina</taxon>
        <taxon>Pocilloporidae</taxon>
        <taxon>Stylophora</taxon>
    </lineage>
</organism>
<feature type="repeat" description="TPR" evidence="1">
    <location>
        <begin position="183"/>
        <end position="216"/>
    </location>
</feature>